<proteinExistence type="predicted"/>
<organism evidence="2 3">
    <name type="scientific">Paenimyroides tangerinum</name>
    <dbReference type="NCBI Taxonomy" id="2488728"/>
    <lineage>
        <taxon>Bacteria</taxon>
        <taxon>Pseudomonadati</taxon>
        <taxon>Bacteroidota</taxon>
        <taxon>Flavobacteriia</taxon>
        <taxon>Flavobacteriales</taxon>
        <taxon>Flavobacteriaceae</taxon>
        <taxon>Paenimyroides</taxon>
    </lineage>
</organism>
<dbReference type="EMBL" id="RQVQ01000004">
    <property type="protein sequence ID" value="RRJ92654.1"/>
    <property type="molecule type" value="Genomic_DNA"/>
</dbReference>
<keyword evidence="3" id="KW-1185">Reference proteome</keyword>
<dbReference type="PANTHER" id="PTHR37515:SF2">
    <property type="entry name" value="YALI0C09240P"/>
    <property type="match status" value="1"/>
</dbReference>
<dbReference type="RefSeq" id="WP_125017032.1">
    <property type="nucleotide sequence ID" value="NZ_RQVQ01000004.1"/>
</dbReference>
<protein>
    <recommendedName>
        <fullName evidence="4">Lipoprotein</fullName>
    </recommendedName>
</protein>
<dbReference type="PANTHER" id="PTHR37515">
    <property type="entry name" value="YALI0C09240P"/>
    <property type="match status" value="1"/>
</dbReference>
<gene>
    <name evidence="2" type="ORF">EG240_02375</name>
</gene>
<evidence type="ECO:0000256" key="1">
    <source>
        <dbReference type="SAM" id="SignalP"/>
    </source>
</evidence>
<comment type="caution">
    <text evidence="2">The sequence shown here is derived from an EMBL/GenBank/DDBJ whole genome shotgun (WGS) entry which is preliminary data.</text>
</comment>
<dbReference type="AlphaFoldDB" id="A0A3P3WDC9"/>
<reference evidence="2 3" key="1">
    <citation type="submission" date="2018-11" db="EMBL/GenBank/DDBJ databases">
        <title>Flavobacterium sp. nov., YIM 102701-2 draft genome.</title>
        <authorList>
            <person name="Li G."/>
            <person name="Jiang Y."/>
        </authorList>
    </citation>
    <scope>NUCLEOTIDE SEQUENCE [LARGE SCALE GENOMIC DNA]</scope>
    <source>
        <strain evidence="2 3">YIM 102701-2</strain>
    </source>
</reference>
<evidence type="ECO:0000313" key="2">
    <source>
        <dbReference type="EMBL" id="RRJ92654.1"/>
    </source>
</evidence>
<sequence>MKTTISFGLLFIFFLISCNKKAAENEIDTIESIQKREIENYDKTYANAGEIIADYSIELKPNQEQAKNFGNELIPWINIENAKSQINQLINPNEILIEQTSAKLIIDYPLNNPAIIEINNPNGFSRKDLILLISEKYKDIYKEEEASAKTKTIPLQQRTGLINRNQTDGKYGIWGHDLSDLGLSGIELYQNKEGQITISLQIES</sequence>
<dbReference type="Proteomes" id="UP000275719">
    <property type="component" value="Unassembled WGS sequence"/>
</dbReference>
<feature type="signal peptide" evidence="1">
    <location>
        <begin position="1"/>
        <end position="22"/>
    </location>
</feature>
<evidence type="ECO:0008006" key="4">
    <source>
        <dbReference type="Google" id="ProtNLM"/>
    </source>
</evidence>
<accession>A0A3P3WDC9</accession>
<dbReference type="PROSITE" id="PS51257">
    <property type="entry name" value="PROKAR_LIPOPROTEIN"/>
    <property type="match status" value="1"/>
</dbReference>
<feature type="chain" id="PRO_5018208822" description="Lipoprotein" evidence="1">
    <location>
        <begin position="23"/>
        <end position="204"/>
    </location>
</feature>
<dbReference type="OrthoDB" id="1161469at2"/>
<evidence type="ECO:0000313" key="3">
    <source>
        <dbReference type="Proteomes" id="UP000275719"/>
    </source>
</evidence>
<name>A0A3P3WDC9_9FLAO</name>
<keyword evidence="1" id="KW-0732">Signal</keyword>